<comment type="caution">
    <text evidence="2">The sequence shown here is derived from an EMBL/GenBank/DDBJ whole genome shotgun (WGS) entry which is preliminary data.</text>
</comment>
<feature type="region of interest" description="Disordered" evidence="1">
    <location>
        <begin position="1"/>
        <end position="29"/>
    </location>
</feature>
<evidence type="ECO:0000313" key="2">
    <source>
        <dbReference type="EMBL" id="KAF4107955.1"/>
    </source>
</evidence>
<evidence type="ECO:0000256" key="1">
    <source>
        <dbReference type="SAM" id="MobiDB-lite"/>
    </source>
</evidence>
<sequence>MTRPWCPRNFHPRHSKSQRTSPSRSLKEECAKVDPRSKFGYASWDSDMSSILVLVHLQGDHCFYTAVMFSWHHADPQSDTGSTYTPPLPLLASPATPWTCEDWWQGVCTGAQTQSPLTTSLINTVGRRTSSGACSNGPQFLY</sequence>
<name>A0A7J6CN07_9TELE</name>
<gene>
    <name evidence="2" type="ORF">G5714_010714</name>
</gene>
<dbReference type="Proteomes" id="UP000579812">
    <property type="component" value="Unassembled WGS sequence"/>
</dbReference>
<reference evidence="2 3" key="1">
    <citation type="submission" date="2020-04" db="EMBL/GenBank/DDBJ databases">
        <title>Chromosome-level genome assembly of a cyprinid fish Onychostoma macrolepis by integration of Nanopore Sequencing, Bionano and Hi-C technology.</title>
        <authorList>
            <person name="Wang D."/>
        </authorList>
    </citation>
    <scope>NUCLEOTIDE SEQUENCE [LARGE SCALE GENOMIC DNA]</scope>
    <source>
        <strain evidence="2">SWU-2019</strain>
        <tissue evidence="2">Muscle</tissue>
    </source>
</reference>
<organism evidence="2 3">
    <name type="scientific">Onychostoma macrolepis</name>
    <dbReference type="NCBI Taxonomy" id="369639"/>
    <lineage>
        <taxon>Eukaryota</taxon>
        <taxon>Metazoa</taxon>
        <taxon>Chordata</taxon>
        <taxon>Craniata</taxon>
        <taxon>Vertebrata</taxon>
        <taxon>Euteleostomi</taxon>
        <taxon>Actinopterygii</taxon>
        <taxon>Neopterygii</taxon>
        <taxon>Teleostei</taxon>
        <taxon>Ostariophysi</taxon>
        <taxon>Cypriniformes</taxon>
        <taxon>Cyprinidae</taxon>
        <taxon>Acrossocheilinae</taxon>
        <taxon>Onychostoma</taxon>
    </lineage>
</organism>
<dbReference type="AlphaFoldDB" id="A0A7J6CN07"/>
<protein>
    <submittedName>
        <fullName evidence="2">Uncharacterized protein</fullName>
    </submittedName>
</protein>
<proteinExistence type="predicted"/>
<accession>A0A7J6CN07</accession>
<evidence type="ECO:0000313" key="3">
    <source>
        <dbReference type="Proteomes" id="UP000579812"/>
    </source>
</evidence>
<dbReference type="EMBL" id="JAAMOB010000010">
    <property type="protein sequence ID" value="KAF4107955.1"/>
    <property type="molecule type" value="Genomic_DNA"/>
</dbReference>
<keyword evidence="3" id="KW-1185">Reference proteome</keyword>